<dbReference type="Pfam" id="PF21701">
    <property type="entry name" value="GLOD4_C"/>
    <property type="match status" value="1"/>
</dbReference>
<dbReference type="AlphaFoldDB" id="A0AA36CU48"/>
<dbReference type="EMBL" id="CATQJA010002637">
    <property type="protein sequence ID" value="CAJ0575383.1"/>
    <property type="molecule type" value="Genomic_DNA"/>
</dbReference>
<dbReference type="InterPro" id="IPR029068">
    <property type="entry name" value="Glyas_Bleomycin-R_OHBP_Dase"/>
</dbReference>
<keyword evidence="2" id="KW-0677">Repeat</keyword>
<name>A0AA36CU48_9BILA</name>
<evidence type="ECO:0000313" key="4">
    <source>
        <dbReference type="EMBL" id="CAJ0575383.1"/>
    </source>
</evidence>
<protein>
    <recommendedName>
        <fullName evidence="3">VOC domain-containing protein</fullName>
    </recommendedName>
</protein>
<dbReference type="InterPro" id="IPR043194">
    <property type="entry name" value="GLOD4_C"/>
</dbReference>
<dbReference type="Proteomes" id="UP001177023">
    <property type="component" value="Unassembled WGS sequence"/>
</dbReference>
<proteinExistence type="inferred from homology"/>
<dbReference type="Gene3D" id="3.10.180.10">
    <property type="entry name" value="2,3-Dihydroxybiphenyl 1,2-Dioxygenase, domain 1"/>
    <property type="match status" value="2"/>
</dbReference>
<evidence type="ECO:0000256" key="1">
    <source>
        <dbReference type="ARBA" id="ARBA00010363"/>
    </source>
</evidence>
<dbReference type="PROSITE" id="PS51819">
    <property type="entry name" value="VOC"/>
    <property type="match status" value="1"/>
</dbReference>
<dbReference type="InterPro" id="IPR037523">
    <property type="entry name" value="VOC_core"/>
</dbReference>
<dbReference type="SUPFAM" id="SSF54593">
    <property type="entry name" value="Glyoxalase/Bleomycin resistance protein/Dihydroxybiphenyl dioxygenase"/>
    <property type="match status" value="2"/>
</dbReference>
<reference evidence="4" key="1">
    <citation type="submission" date="2023-06" db="EMBL/GenBank/DDBJ databases">
        <authorList>
            <person name="Delattre M."/>
        </authorList>
    </citation>
    <scope>NUCLEOTIDE SEQUENCE</scope>
    <source>
        <strain evidence="4">AF72</strain>
    </source>
</reference>
<evidence type="ECO:0000259" key="3">
    <source>
        <dbReference type="PROSITE" id="PS51819"/>
    </source>
</evidence>
<keyword evidence="5" id="KW-1185">Reference proteome</keyword>
<dbReference type="InterPro" id="IPR043193">
    <property type="entry name" value="GLOD4"/>
</dbReference>
<comment type="similarity">
    <text evidence="1">Belongs to the glyoxalase I family.</text>
</comment>
<evidence type="ECO:0000313" key="5">
    <source>
        <dbReference type="Proteomes" id="UP001177023"/>
    </source>
</evidence>
<feature type="non-terminal residue" evidence="4">
    <location>
        <position position="1"/>
    </location>
</feature>
<accession>A0AA36CU48</accession>
<sequence length="271" mass="30074">MTARALHYVFKIGDRQKSYDFFVKTLGMKILRHEEFQEGCAAECNGPYNGLWSKTMVGYGAESSHFVLELTYNYTIGGYKLGNDYESITISGGNIYDEITKKNVDKTVSGNLHLQDPDGHLFIIAPGDGRLDIQKVAVRVKDLENSLDYWNNHLKMPVVEQTENHATLAYEKDQAAWQLIKTGATIDRGSAYGRIAFAYPGKELKDLEKRIEGAGFKVLKPFVTLETPGKADVQVVILADPVDPGADAALQKAMAKDNSNDWFKDGGKKTA</sequence>
<dbReference type="CDD" id="cd16357">
    <property type="entry name" value="GLOD4_C"/>
    <property type="match status" value="1"/>
</dbReference>
<evidence type="ECO:0000256" key="2">
    <source>
        <dbReference type="ARBA" id="ARBA00022737"/>
    </source>
</evidence>
<dbReference type="PANTHER" id="PTHR46466">
    <property type="entry name" value="GLYOXALASE DOMAIN-CONTAINING PROTEIN 4"/>
    <property type="match status" value="1"/>
</dbReference>
<organism evidence="4 5">
    <name type="scientific">Mesorhabditis spiculigera</name>
    <dbReference type="NCBI Taxonomy" id="96644"/>
    <lineage>
        <taxon>Eukaryota</taxon>
        <taxon>Metazoa</taxon>
        <taxon>Ecdysozoa</taxon>
        <taxon>Nematoda</taxon>
        <taxon>Chromadorea</taxon>
        <taxon>Rhabditida</taxon>
        <taxon>Rhabditina</taxon>
        <taxon>Rhabditomorpha</taxon>
        <taxon>Rhabditoidea</taxon>
        <taxon>Rhabditidae</taxon>
        <taxon>Mesorhabditinae</taxon>
        <taxon>Mesorhabditis</taxon>
    </lineage>
</organism>
<feature type="domain" description="VOC" evidence="3">
    <location>
        <begin position="4"/>
        <end position="127"/>
    </location>
</feature>
<comment type="caution">
    <text evidence="4">The sequence shown here is derived from an EMBL/GenBank/DDBJ whole genome shotgun (WGS) entry which is preliminary data.</text>
</comment>
<dbReference type="PANTHER" id="PTHR46466:SF1">
    <property type="entry name" value="GLYOXALASE DOMAIN-CONTAINING PROTEIN 4"/>
    <property type="match status" value="1"/>
</dbReference>
<gene>
    <name evidence="4" type="ORF">MSPICULIGERA_LOCUS13694</name>
</gene>